<evidence type="ECO:0000259" key="9">
    <source>
        <dbReference type="PROSITE" id="PS50112"/>
    </source>
</evidence>
<dbReference type="InterPro" id="IPR003018">
    <property type="entry name" value="GAF"/>
</dbReference>
<dbReference type="InterPro" id="IPR013655">
    <property type="entry name" value="PAS_fold_3"/>
</dbReference>
<keyword evidence="12" id="KW-1185">Reference proteome</keyword>
<dbReference type="Pfam" id="PF02518">
    <property type="entry name" value="HATPase_c"/>
    <property type="match status" value="1"/>
</dbReference>
<dbReference type="PROSITE" id="PS50113">
    <property type="entry name" value="PAC"/>
    <property type="match status" value="3"/>
</dbReference>
<feature type="domain" description="Response regulatory" evidence="8">
    <location>
        <begin position="1077"/>
        <end position="1192"/>
    </location>
</feature>
<dbReference type="InterPro" id="IPR000700">
    <property type="entry name" value="PAS-assoc_C"/>
</dbReference>
<dbReference type="CDD" id="cd00082">
    <property type="entry name" value="HisKA"/>
    <property type="match status" value="1"/>
</dbReference>
<dbReference type="Proteomes" id="UP001524569">
    <property type="component" value="Unassembled WGS sequence"/>
</dbReference>
<dbReference type="PANTHER" id="PTHR43304">
    <property type="entry name" value="PHYTOCHROME-LIKE PROTEIN CPH1"/>
    <property type="match status" value="1"/>
</dbReference>
<dbReference type="Gene3D" id="3.40.50.2300">
    <property type="match status" value="1"/>
</dbReference>
<dbReference type="Pfam" id="PF13185">
    <property type="entry name" value="GAF_2"/>
    <property type="match status" value="1"/>
</dbReference>
<dbReference type="SMART" id="SM00091">
    <property type="entry name" value="PAS"/>
    <property type="match status" value="5"/>
</dbReference>
<keyword evidence="4" id="KW-0808">Transferase</keyword>
<dbReference type="NCBIfam" id="TIGR00229">
    <property type="entry name" value="sensory_box"/>
    <property type="match status" value="5"/>
</dbReference>
<feature type="domain" description="PAC" evidence="10">
    <location>
        <begin position="754"/>
        <end position="806"/>
    </location>
</feature>
<dbReference type="Gene3D" id="3.30.450.40">
    <property type="match status" value="1"/>
</dbReference>
<dbReference type="InterPro" id="IPR000014">
    <property type="entry name" value="PAS"/>
</dbReference>
<dbReference type="InterPro" id="IPR005467">
    <property type="entry name" value="His_kinase_dom"/>
</dbReference>
<dbReference type="InterPro" id="IPR029016">
    <property type="entry name" value="GAF-like_dom_sf"/>
</dbReference>
<dbReference type="InterPro" id="IPR003661">
    <property type="entry name" value="HisK_dim/P_dom"/>
</dbReference>
<feature type="domain" description="Histidine kinase" evidence="7">
    <location>
        <begin position="842"/>
        <end position="1055"/>
    </location>
</feature>
<sequence length="1197" mass="134082">MNQPASALAPFKQFIDTLPDATLLLDSRHRILFANSVAETVFGYTRAELEKLDIDLLLPPRFRAAHHQQRQSYMADPAARRMGSDLNLWGLHKSGREFPLEIGLSPLQTEPELIIVCSVRDISHLKQAERALINDERFRLFLAHAPSAIAMFDRDMRYLAVSRRWLEDYRLERRDIIGLSHYEVFPDIPDRWRAIHRRCLAGEVLRTDEDVFVRADGRTDWVKWEMCPWYADDGNVGGAILFTEVITARKETEIKLRNSKDQFHKIFDNAVTGIAITGLAGRFQYCNSAYCAITGYTLAELQNLEFRNLIHPDDLAANLAEVRRVVGGEIASFVIENRYIAKSGQPVWVRKYGSTLPGDPMQLMVIAVDINQLKQIELDLQQSYRNLAASERLFRSLIESMPQMAWIADSAGVIRFANTQWLAYLDCPNPQHPDDVWFAQVHPNDRQRAIMAWERAIREHASFNLECRLLNFDNSYRWWQIRVVALHKITGDAGEWLGICTDIHDLKREEEALELLNSACFRLWQTNNLEDGLQEMLTATMGLLQTDMGNIQLLSKDGDLQIVAQQGFRQDFLDFIRSVSPSTPTACRVALSTRQRKVISDVEQDPFFAPFRDVARQAGFRAVQSTPLMSREGQPIGVISTHFRSPRALDSLEAGMLDIYAQQAANFIKRCQAETKLRQSEEHFRNVFNNALVGISVRDRSGNLLDCNTAYCNLLEYSREELQGLPLNKIMYSADIEAYLRNFRELTAGNIRFFQVEARYVCKSGALHWVNQYVCILHKQNGEQETVLTVVSDISALKHSQAELRDNKRHLETAVKARTQELKEALIAAEKANEFKTRFLNAASHDLRQPLQSADLYLSVLAKRLEASDSKALCDDLHESIAMMGSILDALLDIARLESGIIVPSKRDFPLRELFDRLAATTVPQAAIKGIRLDYRHEDCTIHSDPALLERVVGNLVANAIKYTERGQITVSCTCCGRTARISVEDTGIGMPPDSLAHIFEAYYQVNNAERHRDKGLGLGLAIVKHIADILGLQLAVASQAGVGSVFSVEVPLGSALPPSAAVVPVKPAVCNNSSSHILFIDDDPAICKAVKMLFEAHGISGYFVQNGEAAMAAIADGLRPSLIISDYQLPGLDGIETVDRIRAAAGVELPALIVTGNTGLTKTLGKQLPNCKAFSKPLEPERLLELIASYLPAAGA</sequence>
<dbReference type="SMART" id="SM00448">
    <property type="entry name" value="REC"/>
    <property type="match status" value="1"/>
</dbReference>
<dbReference type="InterPro" id="IPR036890">
    <property type="entry name" value="HATPase_C_sf"/>
</dbReference>
<dbReference type="InterPro" id="IPR004358">
    <property type="entry name" value="Sig_transdc_His_kin-like_C"/>
</dbReference>
<feature type="domain" description="PAS" evidence="9">
    <location>
        <begin position="7"/>
        <end position="49"/>
    </location>
</feature>
<dbReference type="PRINTS" id="PR00344">
    <property type="entry name" value="BCTRLSENSOR"/>
</dbReference>
<evidence type="ECO:0000259" key="7">
    <source>
        <dbReference type="PROSITE" id="PS50109"/>
    </source>
</evidence>
<dbReference type="SMART" id="SM00388">
    <property type="entry name" value="HisKA"/>
    <property type="match status" value="1"/>
</dbReference>
<proteinExistence type="predicted"/>
<dbReference type="SMART" id="SM00086">
    <property type="entry name" value="PAC"/>
    <property type="match status" value="5"/>
</dbReference>
<keyword evidence="5" id="KW-0418">Kinase</keyword>
<dbReference type="CDD" id="cd00130">
    <property type="entry name" value="PAS"/>
    <property type="match status" value="5"/>
</dbReference>
<dbReference type="Gene3D" id="3.30.450.20">
    <property type="entry name" value="PAS domain"/>
    <property type="match status" value="5"/>
</dbReference>
<dbReference type="InterPro" id="IPR052162">
    <property type="entry name" value="Sensor_kinase/Photoreceptor"/>
</dbReference>
<comment type="caution">
    <text evidence="11">The sequence shown here is derived from an EMBL/GenBank/DDBJ whole genome shotgun (WGS) entry which is preliminary data.</text>
</comment>
<dbReference type="SMART" id="SM00065">
    <property type="entry name" value="GAF"/>
    <property type="match status" value="1"/>
</dbReference>
<dbReference type="InterPro" id="IPR001610">
    <property type="entry name" value="PAC"/>
</dbReference>
<dbReference type="Pfam" id="PF13426">
    <property type="entry name" value="PAS_9"/>
    <property type="match status" value="1"/>
</dbReference>
<protein>
    <recommendedName>
        <fullName evidence="2">histidine kinase</fullName>
        <ecNumber evidence="2">2.7.13.3</ecNumber>
    </recommendedName>
</protein>
<evidence type="ECO:0000259" key="8">
    <source>
        <dbReference type="PROSITE" id="PS50110"/>
    </source>
</evidence>
<keyword evidence="3 6" id="KW-0597">Phosphoprotein</keyword>
<dbReference type="InterPro" id="IPR003594">
    <property type="entry name" value="HATPase_dom"/>
</dbReference>
<dbReference type="InterPro" id="IPR035965">
    <property type="entry name" value="PAS-like_dom_sf"/>
</dbReference>
<feature type="domain" description="PAS" evidence="9">
    <location>
        <begin position="680"/>
        <end position="750"/>
    </location>
</feature>
<dbReference type="SUPFAM" id="SSF55781">
    <property type="entry name" value="GAF domain-like"/>
    <property type="match status" value="1"/>
</dbReference>
<evidence type="ECO:0000313" key="12">
    <source>
        <dbReference type="Proteomes" id="UP001524569"/>
    </source>
</evidence>
<evidence type="ECO:0000256" key="5">
    <source>
        <dbReference type="ARBA" id="ARBA00022777"/>
    </source>
</evidence>
<evidence type="ECO:0000256" key="3">
    <source>
        <dbReference type="ARBA" id="ARBA00022553"/>
    </source>
</evidence>
<dbReference type="InterPro" id="IPR011006">
    <property type="entry name" value="CheY-like_superfamily"/>
</dbReference>
<dbReference type="Pfam" id="PF00512">
    <property type="entry name" value="HisKA"/>
    <property type="match status" value="1"/>
</dbReference>
<dbReference type="InterPro" id="IPR013656">
    <property type="entry name" value="PAS_4"/>
</dbReference>
<dbReference type="PROSITE" id="PS50109">
    <property type="entry name" value="HIS_KIN"/>
    <property type="match status" value="1"/>
</dbReference>
<gene>
    <name evidence="11" type="ORF">NP603_06860</name>
</gene>
<dbReference type="InterPro" id="IPR036097">
    <property type="entry name" value="HisK_dim/P_sf"/>
</dbReference>
<evidence type="ECO:0000256" key="2">
    <source>
        <dbReference type="ARBA" id="ARBA00012438"/>
    </source>
</evidence>
<dbReference type="SUPFAM" id="SSF55874">
    <property type="entry name" value="ATPase domain of HSP90 chaperone/DNA topoisomerase II/histidine kinase"/>
    <property type="match status" value="1"/>
</dbReference>
<evidence type="ECO:0000313" key="11">
    <source>
        <dbReference type="EMBL" id="MCQ8180821.1"/>
    </source>
</evidence>
<feature type="modified residue" description="4-aspartylphosphate" evidence="6">
    <location>
        <position position="1127"/>
    </location>
</feature>
<accession>A0ABT1UFL5</accession>
<feature type="domain" description="PAC" evidence="10">
    <location>
        <begin position="463"/>
        <end position="515"/>
    </location>
</feature>
<dbReference type="InterPro" id="IPR001789">
    <property type="entry name" value="Sig_transdc_resp-reg_receiver"/>
</dbReference>
<dbReference type="CDD" id="cd00156">
    <property type="entry name" value="REC"/>
    <property type="match status" value="1"/>
</dbReference>
<dbReference type="Pfam" id="PF00072">
    <property type="entry name" value="Response_reg"/>
    <property type="match status" value="1"/>
</dbReference>
<dbReference type="PROSITE" id="PS50110">
    <property type="entry name" value="RESPONSE_REGULATORY"/>
    <property type="match status" value="1"/>
</dbReference>
<evidence type="ECO:0000259" key="10">
    <source>
        <dbReference type="PROSITE" id="PS50113"/>
    </source>
</evidence>
<evidence type="ECO:0000256" key="4">
    <source>
        <dbReference type="ARBA" id="ARBA00022679"/>
    </source>
</evidence>
<organism evidence="11 12">
    <name type="scientific">Methylomonas aurea</name>
    <dbReference type="NCBI Taxonomy" id="2952224"/>
    <lineage>
        <taxon>Bacteria</taxon>
        <taxon>Pseudomonadati</taxon>
        <taxon>Pseudomonadota</taxon>
        <taxon>Gammaproteobacteria</taxon>
        <taxon>Methylococcales</taxon>
        <taxon>Methylococcaceae</taxon>
        <taxon>Methylomonas</taxon>
    </lineage>
</organism>
<dbReference type="Pfam" id="PF08447">
    <property type="entry name" value="PAS_3"/>
    <property type="match status" value="2"/>
</dbReference>
<comment type="catalytic activity">
    <reaction evidence="1">
        <text>ATP + protein L-histidine = ADP + protein N-phospho-L-histidine.</text>
        <dbReference type="EC" id="2.7.13.3"/>
    </reaction>
</comment>
<feature type="domain" description="PAS" evidence="9">
    <location>
        <begin position="259"/>
        <end position="329"/>
    </location>
</feature>
<dbReference type="Gene3D" id="3.30.565.10">
    <property type="entry name" value="Histidine kinase-like ATPase, C-terminal domain"/>
    <property type="match status" value="1"/>
</dbReference>
<dbReference type="Pfam" id="PF08448">
    <property type="entry name" value="PAS_4"/>
    <property type="match status" value="2"/>
</dbReference>
<dbReference type="SUPFAM" id="SSF52172">
    <property type="entry name" value="CheY-like"/>
    <property type="match status" value="1"/>
</dbReference>
<name>A0ABT1UFL5_9GAMM</name>
<dbReference type="EMBL" id="JANIBM010000005">
    <property type="protein sequence ID" value="MCQ8180821.1"/>
    <property type="molecule type" value="Genomic_DNA"/>
</dbReference>
<dbReference type="SMART" id="SM00387">
    <property type="entry name" value="HATPase_c"/>
    <property type="match status" value="1"/>
</dbReference>
<evidence type="ECO:0000256" key="1">
    <source>
        <dbReference type="ARBA" id="ARBA00000085"/>
    </source>
</evidence>
<dbReference type="PANTHER" id="PTHR43304:SF1">
    <property type="entry name" value="PAC DOMAIN-CONTAINING PROTEIN"/>
    <property type="match status" value="1"/>
</dbReference>
<evidence type="ECO:0000256" key="6">
    <source>
        <dbReference type="PROSITE-ProRule" id="PRU00169"/>
    </source>
</evidence>
<dbReference type="SUPFAM" id="SSF47384">
    <property type="entry name" value="Homodimeric domain of signal transducing histidine kinase"/>
    <property type="match status" value="1"/>
</dbReference>
<dbReference type="RefSeq" id="WP_256610172.1">
    <property type="nucleotide sequence ID" value="NZ_JANIBM010000005.1"/>
</dbReference>
<dbReference type="Gene3D" id="1.10.287.130">
    <property type="match status" value="1"/>
</dbReference>
<reference evidence="11 12" key="1">
    <citation type="submission" date="2022-07" db="EMBL/GenBank/DDBJ databases">
        <title>Methylomonas rivi sp. nov., Methylomonas rosea sp. nov., Methylomonas aureus sp. nov. and Methylomonas subterranea sp. nov., four novel methanotrophs isolated from a freshwater creek and the deep terrestrial subsurface.</title>
        <authorList>
            <person name="Abin C."/>
            <person name="Sankaranarayanan K."/>
            <person name="Garner C."/>
            <person name="Sindelar R."/>
            <person name="Kotary K."/>
            <person name="Garner R."/>
            <person name="Barclay S."/>
            <person name="Lawson P."/>
            <person name="Krumholz L."/>
        </authorList>
    </citation>
    <scope>NUCLEOTIDE SEQUENCE [LARGE SCALE GENOMIC DNA]</scope>
    <source>
        <strain evidence="11 12">SURF-1</strain>
    </source>
</reference>
<feature type="domain" description="PAC" evidence="10">
    <location>
        <begin position="206"/>
        <end position="258"/>
    </location>
</feature>
<dbReference type="SUPFAM" id="SSF55785">
    <property type="entry name" value="PYP-like sensor domain (PAS domain)"/>
    <property type="match status" value="5"/>
</dbReference>
<dbReference type="EC" id="2.7.13.3" evidence="2"/>
<dbReference type="PROSITE" id="PS50112">
    <property type="entry name" value="PAS"/>
    <property type="match status" value="3"/>
</dbReference>